<dbReference type="GO" id="GO:0016709">
    <property type="term" value="F:oxidoreductase activity, acting on paired donors, with incorporation or reduction of molecular oxygen, NAD(P)H as one donor, and incorporation of one atom of oxygen"/>
    <property type="evidence" value="ECO:0007669"/>
    <property type="project" value="TreeGrafter"/>
</dbReference>
<keyword evidence="2 7" id="KW-0812">Transmembrane</keyword>
<evidence type="ECO:0000256" key="6">
    <source>
        <dbReference type="SAM" id="MobiDB-lite"/>
    </source>
</evidence>
<keyword evidence="3" id="KW-0479">Metal-binding</keyword>
<evidence type="ECO:0000256" key="4">
    <source>
        <dbReference type="ARBA" id="ARBA00022989"/>
    </source>
</evidence>
<comment type="subcellular location">
    <subcellularLocation>
        <location evidence="1">Membrane</location>
        <topology evidence="1">Single-pass membrane protein</topology>
    </subcellularLocation>
</comment>
<evidence type="ECO:0000256" key="2">
    <source>
        <dbReference type="ARBA" id="ARBA00022692"/>
    </source>
</evidence>
<dbReference type="InterPro" id="IPR036396">
    <property type="entry name" value="Cyt_P450_sf"/>
</dbReference>
<feature type="non-terminal residue" evidence="8">
    <location>
        <position position="1"/>
    </location>
</feature>
<dbReference type="InterPro" id="IPR001128">
    <property type="entry name" value="Cyt_P450"/>
</dbReference>
<accession>A0A1D1YJC6</accession>
<keyword evidence="4 7" id="KW-1133">Transmembrane helix</keyword>
<protein>
    <submittedName>
        <fullName evidence="8">Cytochrome P450 89A2</fullName>
    </submittedName>
</protein>
<dbReference type="GO" id="GO:0016020">
    <property type="term" value="C:membrane"/>
    <property type="evidence" value="ECO:0007669"/>
    <property type="project" value="UniProtKB-SubCell"/>
</dbReference>
<sequence length="326" mass="36839">SGVFCLLELRTKISHFVDAMDAALLLFFFVFLLCLTPLLLSFFPSPWRKRRSRTPLPPGPPTVPLLGNLISLPSSFSGLLPHLRRLHAEYGPVVTLHIGRRPAVFVSDHGLAHQALVQRGVLFADRPPARGPNRVITSDQHNINSAAYGPLWRALRRNLVTGVLHSSRVRAHAGDRRWVLGVLLGRLRAATGAAVAPMESFRFAMFCLLVLMCFGERLDEEAIREIEVVQRRLLRGVFGLNFLNFLPEVVAMVFFRKSWKKLLRIRRRQEDLLLPLIRARRGRKHEQQEEGSEQENSSPPCYVDTLLDLGIPDGEERELADGELVT</sequence>
<dbReference type="PRINTS" id="PR00463">
    <property type="entry name" value="EP450I"/>
</dbReference>
<dbReference type="InterPro" id="IPR051103">
    <property type="entry name" value="Plant_metabolite_P450s"/>
</dbReference>
<evidence type="ECO:0000256" key="1">
    <source>
        <dbReference type="ARBA" id="ARBA00004167"/>
    </source>
</evidence>
<evidence type="ECO:0000256" key="7">
    <source>
        <dbReference type="SAM" id="Phobius"/>
    </source>
</evidence>
<feature type="non-terminal residue" evidence="8">
    <location>
        <position position="326"/>
    </location>
</feature>
<keyword evidence="5 7" id="KW-0472">Membrane</keyword>
<dbReference type="GO" id="GO:0005506">
    <property type="term" value="F:iron ion binding"/>
    <property type="evidence" value="ECO:0007669"/>
    <property type="project" value="InterPro"/>
</dbReference>
<evidence type="ECO:0000256" key="3">
    <source>
        <dbReference type="ARBA" id="ARBA00022723"/>
    </source>
</evidence>
<dbReference type="Pfam" id="PF00067">
    <property type="entry name" value="p450"/>
    <property type="match status" value="1"/>
</dbReference>
<dbReference type="SUPFAM" id="SSF48264">
    <property type="entry name" value="Cytochrome P450"/>
    <property type="match status" value="1"/>
</dbReference>
<feature type="region of interest" description="Disordered" evidence="6">
    <location>
        <begin position="283"/>
        <end position="302"/>
    </location>
</feature>
<dbReference type="AlphaFoldDB" id="A0A1D1YJC6"/>
<feature type="transmembrane region" description="Helical" evidence="7">
    <location>
        <begin position="238"/>
        <end position="259"/>
    </location>
</feature>
<organism evidence="8">
    <name type="scientific">Anthurium amnicola</name>
    <dbReference type="NCBI Taxonomy" id="1678845"/>
    <lineage>
        <taxon>Eukaryota</taxon>
        <taxon>Viridiplantae</taxon>
        <taxon>Streptophyta</taxon>
        <taxon>Embryophyta</taxon>
        <taxon>Tracheophyta</taxon>
        <taxon>Spermatophyta</taxon>
        <taxon>Magnoliopsida</taxon>
        <taxon>Liliopsida</taxon>
        <taxon>Araceae</taxon>
        <taxon>Pothoideae</taxon>
        <taxon>Potheae</taxon>
        <taxon>Anthurium</taxon>
    </lineage>
</organism>
<dbReference type="PANTHER" id="PTHR24298">
    <property type="entry name" value="FLAVONOID 3'-MONOOXYGENASE-RELATED"/>
    <property type="match status" value="1"/>
</dbReference>
<feature type="transmembrane region" description="Helical" evidence="7">
    <location>
        <begin position="22"/>
        <end position="43"/>
    </location>
</feature>
<dbReference type="EMBL" id="GDJX01013203">
    <property type="protein sequence ID" value="JAT54733.1"/>
    <property type="molecule type" value="Transcribed_RNA"/>
</dbReference>
<gene>
    <name evidence="8" type="primary">CYP89A2_6</name>
    <name evidence="8" type="ORF">g.56612</name>
</gene>
<reference evidence="8" key="1">
    <citation type="submission" date="2015-07" db="EMBL/GenBank/DDBJ databases">
        <title>Transcriptome Assembly of Anthurium amnicola.</title>
        <authorList>
            <person name="Suzuki J."/>
        </authorList>
    </citation>
    <scope>NUCLEOTIDE SEQUENCE</scope>
</reference>
<dbReference type="PANTHER" id="PTHR24298:SF800">
    <property type="entry name" value="CYTOCHROME P450 89A2-RELATED"/>
    <property type="match status" value="1"/>
</dbReference>
<dbReference type="Gene3D" id="1.10.630.10">
    <property type="entry name" value="Cytochrome P450"/>
    <property type="match status" value="1"/>
</dbReference>
<evidence type="ECO:0000313" key="8">
    <source>
        <dbReference type="EMBL" id="JAT54733.1"/>
    </source>
</evidence>
<proteinExistence type="predicted"/>
<name>A0A1D1YJC6_9ARAE</name>
<dbReference type="GO" id="GO:0020037">
    <property type="term" value="F:heme binding"/>
    <property type="evidence" value="ECO:0007669"/>
    <property type="project" value="InterPro"/>
</dbReference>
<dbReference type="InterPro" id="IPR002401">
    <property type="entry name" value="Cyt_P450_E_grp-I"/>
</dbReference>
<evidence type="ECO:0000256" key="5">
    <source>
        <dbReference type="ARBA" id="ARBA00023136"/>
    </source>
</evidence>